<reference evidence="2" key="1">
    <citation type="journal article" date="2020" name="Stud. Mycol.">
        <title>101 Dothideomycetes genomes: a test case for predicting lifestyles and emergence of pathogens.</title>
        <authorList>
            <person name="Haridas S."/>
            <person name="Albert R."/>
            <person name="Binder M."/>
            <person name="Bloem J."/>
            <person name="Labutti K."/>
            <person name="Salamov A."/>
            <person name="Andreopoulos B."/>
            <person name="Baker S."/>
            <person name="Barry K."/>
            <person name="Bills G."/>
            <person name="Bluhm B."/>
            <person name="Cannon C."/>
            <person name="Castanera R."/>
            <person name="Culley D."/>
            <person name="Daum C."/>
            <person name="Ezra D."/>
            <person name="Gonzalez J."/>
            <person name="Henrissat B."/>
            <person name="Kuo A."/>
            <person name="Liang C."/>
            <person name="Lipzen A."/>
            <person name="Lutzoni F."/>
            <person name="Magnuson J."/>
            <person name="Mondo S."/>
            <person name="Nolan M."/>
            <person name="Ohm R."/>
            <person name="Pangilinan J."/>
            <person name="Park H.-J."/>
            <person name="Ramirez L."/>
            <person name="Alfaro M."/>
            <person name="Sun H."/>
            <person name="Tritt A."/>
            <person name="Yoshinaga Y."/>
            <person name="Zwiers L.-H."/>
            <person name="Turgeon B."/>
            <person name="Goodwin S."/>
            <person name="Spatafora J."/>
            <person name="Crous P."/>
            <person name="Grigoriev I."/>
        </authorList>
    </citation>
    <scope>NUCLEOTIDE SEQUENCE</scope>
    <source>
        <strain evidence="2">CBS 113818</strain>
    </source>
</reference>
<protein>
    <submittedName>
        <fullName evidence="2">Uncharacterized protein</fullName>
    </submittedName>
</protein>
<keyword evidence="3" id="KW-1185">Reference proteome</keyword>
<dbReference type="Proteomes" id="UP000799424">
    <property type="component" value="Unassembled WGS sequence"/>
</dbReference>
<feature type="compositionally biased region" description="Basic and acidic residues" evidence="1">
    <location>
        <begin position="24"/>
        <end position="33"/>
    </location>
</feature>
<dbReference type="EMBL" id="MU006218">
    <property type="protein sequence ID" value="KAF2831272.1"/>
    <property type="molecule type" value="Genomic_DNA"/>
</dbReference>
<name>A0A6A7ADF0_9PLEO</name>
<evidence type="ECO:0000313" key="2">
    <source>
        <dbReference type="EMBL" id="KAF2831272.1"/>
    </source>
</evidence>
<organism evidence="2 3">
    <name type="scientific">Ophiobolus disseminans</name>
    <dbReference type="NCBI Taxonomy" id="1469910"/>
    <lineage>
        <taxon>Eukaryota</taxon>
        <taxon>Fungi</taxon>
        <taxon>Dikarya</taxon>
        <taxon>Ascomycota</taxon>
        <taxon>Pezizomycotina</taxon>
        <taxon>Dothideomycetes</taxon>
        <taxon>Pleosporomycetidae</taxon>
        <taxon>Pleosporales</taxon>
        <taxon>Pleosporineae</taxon>
        <taxon>Phaeosphaeriaceae</taxon>
        <taxon>Ophiobolus</taxon>
    </lineage>
</organism>
<dbReference type="AlphaFoldDB" id="A0A6A7ADF0"/>
<sequence length="63" mass="6923">MPLTAPTPWAVMRPSSSRYQGPGLRERAVDSVRDNPCPLLISRGPEPRTENSTELSIPRCCAT</sequence>
<evidence type="ECO:0000256" key="1">
    <source>
        <dbReference type="SAM" id="MobiDB-lite"/>
    </source>
</evidence>
<accession>A0A6A7ADF0</accession>
<feature type="region of interest" description="Disordered" evidence="1">
    <location>
        <begin position="1"/>
        <end position="63"/>
    </location>
</feature>
<gene>
    <name evidence="2" type="ORF">CC86DRAFT_137192</name>
</gene>
<evidence type="ECO:0000313" key="3">
    <source>
        <dbReference type="Proteomes" id="UP000799424"/>
    </source>
</evidence>
<proteinExistence type="predicted"/>